<feature type="chain" id="PRO_5007542041" evidence="1">
    <location>
        <begin position="20"/>
        <end position="94"/>
    </location>
</feature>
<name>A0A147BD24_IXORI</name>
<keyword evidence="1" id="KW-0732">Signal</keyword>
<organism evidence="2">
    <name type="scientific">Ixodes ricinus</name>
    <name type="common">Common tick</name>
    <name type="synonym">Acarus ricinus</name>
    <dbReference type="NCBI Taxonomy" id="34613"/>
    <lineage>
        <taxon>Eukaryota</taxon>
        <taxon>Metazoa</taxon>
        <taxon>Ecdysozoa</taxon>
        <taxon>Arthropoda</taxon>
        <taxon>Chelicerata</taxon>
        <taxon>Arachnida</taxon>
        <taxon>Acari</taxon>
        <taxon>Parasitiformes</taxon>
        <taxon>Ixodida</taxon>
        <taxon>Ixodoidea</taxon>
        <taxon>Ixodidae</taxon>
        <taxon>Ixodinae</taxon>
        <taxon>Ixodes</taxon>
    </lineage>
</organism>
<reference evidence="2" key="1">
    <citation type="journal article" date="2018" name="PLoS Negl. Trop. Dis.">
        <title>Sialome diversity of ticks revealed by RNAseq of single tick salivary glands.</title>
        <authorList>
            <person name="Perner J."/>
            <person name="Kropackova S."/>
            <person name="Kopacek P."/>
            <person name="Ribeiro J.M."/>
        </authorList>
    </citation>
    <scope>NUCLEOTIDE SEQUENCE</scope>
    <source>
        <strain evidence="2">Siblings of single egg batch collected in Ceske Budejovice</strain>
        <tissue evidence="2">Salivary glands</tissue>
    </source>
</reference>
<protein>
    <submittedName>
        <fullName evidence="2">Putative secreted protein</fullName>
    </submittedName>
</protein>
<feature type="signal peptide" evidence="1">
    <location>
        <begin position="1"/>
        <end position="19"/>
    </location>
</feature>
<sequence length="94" mass="10634">MLSSCRCGFLSLLLSLVHSSPHPQFTRKVHTHTHTVTETDTRQVEVGTFVGKHNVKKEKYLLNTKLHTQKGSFLTWEVGNEALDRTKSTFAPRG</sequence>
<dbReference type="AlphaFoldDB" id="A0A147BD24"/>
<proteinExistence type="predicted"/>
<dbReference type="EMBL" id="GEGO01006743">
    <property type="protein sequence ID" value="JAR88661.1"/>
    <property type="molecule type" value="Transcribed_RNA"/>
</dbReference>
<evidence type="ECO:0000256" key="1">
    <source>
        <dbReference type="SAM" id="SignalP"/>
    </source>
</evidence>
<accession>A0A147BD24</accession>
<evidence type="ECO:0000313" key="2">
    <source>
        <dbReference type="EMBL" id="JAR88661.1"/>
    </source>
</evidence>